<proteinExistence type="predicted"/>
<dbReference type="SUPFAM" id="SSF52540">
    <property type="entry name" value="P-loop containing nucleoside triphosphate hydrolases"/>
    <property type="match status" value="1"/>
</dbReference>
<gene>
    <name evidence="6" type="primary">hmuV_2</name>
    <name evidence="6" type="ORF">BVI061214_01954</name>
</gene>
<keyword evidence="6" id="KW-0378">Hydrolase</keyword>
<dbReference type="PANTHER" id="PTHR42794">
    <property type="entry name" value="HEMIN IMPORT ATP-BINDING PROTEIN HMUV"/>
    <property type="match status" value="1"/>
</dbReference>
<keyword evidence="4" id="KW-1278">Translocase</keyword>
<dbReference type="SMART" id="SM00382">
    <property type="entry name" value="AAA"/>
    <property type="match status" value="1"/>
</dbReference>
<organism evidence="6 7">
    <name type="scientific">Thermus aquaticus</name>
    <dbReference type="NCBI Taxonomy" id="271"/>
    <lineage>
        <taxon>Bacteria</taxon>
        <taxon>Thermotogati</taxon>
        <taxon>Deinococcota</taxon>
        <taxon>Deinococci</taxon>
        <taxon>Thermales</taxon>
        <taxon>Thermaceae</taxon>
        <taxon>Thermus</taxon>
    </lineage>
</organism>
<reference evidence="6 7" key="1">
    <citation type="submission" date="2015-07" db="EMBL/GenBank/DDBJ databases">
        <authorList>
            <person name="Noorani M."/>
        </authorList>
    </citation>
    <scope>NUCLEOTIDE SEQUENCE [LARGE SCALE GENOMIC DNA]</scope>
    <source>
        <strain evidence="7">ATCC 25104 / DSM 625 / JCM 10724 / NBRC 103206 / NCIMB 11243 / YT-1</strain>
    </source>
</reference>
<dbReference type="EC" id="3.6.3.-" evidence="6"/>
<protein>
    <submittedName>
        <fullName evidence="6">Hemin import ATP-binding protein HmuV</fullName>
        <ecNumber evidence="6">3.6.3.-</ecNumber>
    </submittedName>
</protein>
<evidence type="ECO:0000256" key="1">
    <source>
        <dbReference type="ARBA" id="ARBA00022448"/>
    </source>
</evidence>
<dbReference type="GO" id="GO:0005524">
    <property type="term" value="F:ATP binding"/>
    <property type="evidence" value="ECO:0007669"/>
    <property type="project" value="UniProtKB-KW"/>
</dbReference>
<evidence type="ECO:0000313" key="7">
    <source>
        <dbReference type="Proteomes" id="UP000037685"/>
    </source>
</evidence>
<name>A0A0N0U8S0_THEAQ</name>
<dbReference type="PATRIC" id="fig|271.14.peg.2028"/>
<dbReference type="InterPro" id="IPR017871">
    <property type="entry name" value="ABC_transporter-like_CS"/>
</dbReference>
<dbReference type="InterPro" id="IPR003439">
    <property type="entry name" value="ABC_transporter-like_ATP-bd"/>
</dbReference>
<dbReference type="Proteomes" id="UP000037685">
    <property type="component" value="Unassembled WGS sequence"/>
</dbReference>
<feature type="domain" description="ABC transporter" evidence="5">
    <location>
        <begin position="2"/>
        <end position="232"/>
    </location>
</feature>
<dbReference type="Pfam" id="PF00005">
    <property type="entry name" value="ABC_tran"/>
    <property type="match status" value="1"/>
</dbReference>
<dbReference type="RefSeq" id="WP_053768251.1">
    <property type="nucleotide sequence ID" value="NZ_LHCI01000106.1"/>
</dbReference>
<sequence length="250" mass="27541">MLEARALGHARQGHWLVEGVDLKLPAGALVALLGPNGAGKSTLLRLLSGEWRPSRGEVWLGGKPLRAYTPRELALVRAFLPQHRGVAFPYTAQEVVALGRLPHGKRPREEERVAWALAQTGALHLAHRPYPSLSGGERARVDLARILAQDTPILLLDEPTNHLDPKQQMEVMALCRRLAREGRLVLAALHDLNLAALFADRLVFLKGGRLLAQGSPSELLRPELLQEVYEVSFEVIRHQGRLLAFPVGAD</sequence>
<evidence type="ECO:0000256" key="4">
    <source>
        <dbReference type="ARBA" id="ARBA00022967"/>
    </source>
</evidence>
<keyword evidence="1" id="KW-0813">Transport</keyword>
<dbReference type="PROSITE" id="PS00211">
    <property type="entry name" value="ABC_TRANSPORTER_1"/>
    <property type="match status" value="1"/>
</dbReference>
<dbReference type="AlphaFoldDB" id="A0A0N0U8S0"/>
<dbReference type="EMBL" id="LHCI01000106">
    <property type="protein sequence ID" value="KOX90760.1"/>
    <property type="molecule type" value="Genomic_DNA"/>
</dbReference>
<dbReference type="PROSITE" id="PS50893">
    <property type="entry name" value="ABC_TRANSPORTER_2"/>
    <property type="match status" value="1"/>
</dbReference>
<dbReference type="NCBIfam" id="NF010068">
    <property type="entry name" value="PRK13548.1"/>
    <property type="match status" value="1"/>
</dbReference>
<evidence type="ECO:0000313" key="6">
    <source>
        <dbReference type="EMBL" id="KOX90760.1"/>
    </source>
</evidence>
<evidence type="ECO:0000256" key="2">
    <source>
        <dbReference type="ARBA" id="ARBA00022741"/>
    </source>
</evidence>
<keyword evidence="3 6" id="KW-0067">ATP-binding</keyword>
<comment type="caution">
    <text evidence="6">The sequence shown here is derived from an EMBL/GenBank/DDBJ whole genome shotgun (WGS) entry which is preliminary data.</text>
</comment>
<dbReference type="InterPro" id="IPR027417">
    <property type="entry name" value="P-loop_NTPase"/>
</dbReference>
<dbReference type="InterPro" id="IPR003593">
    <property type="entry name" value="AAA+_ATPase"/>
</dbReference>
<dbReference type="CDD" id="cd03214">
    <property type="entry name" value="ABC_Iron-Siderophores_B12_Hemin"/>
    <property type="match status" value="1"/>
</dbReference>
<dbReference type="Gene3D" id="3.40.50.300">
    <property type="entry name" value="P-loop containing nucleotide triphosphate hydrolases"/>
    <property type="match status" value="1"/>
</dbReference>
<evidence type="ECO:0000259" key="5">
    <source>
        <dbReference type="PROSITE" id="PS50893"/>
    </source>
</evidence>
<dbReference type="FunFam" id="3.40.50.300:FF:000134">
    <property type="entry name" value="Iron-enterobactin ABC transporter ATP-binding protein"/>
    <property type="match status" value="1"/>
</dbReference>
<dbReference type="GO" id="GO:0016887">
    <property type="term" value="F:ATP hydrolysis activity"/>
    <property type="evidence" value="ECO:0007669"/>
    <property type="project" value="InterPro"/>
</dbReference>
<evidence type="ECO:0000256" key="3">
    <source>
        <dbReference type="ARBA" id="ARBA00022840"/>
    </source>
</evidence>
<dbReference type="PANTHER" id="PTHR42794:SF1">
    <property type="entry name" value="HEMIN IMPORT ATP-BINDING PROTEIN HMUV"/>
    <property type="match status" value="1"/>
</dbReference>
<keyword evidence="2" id="KW-0547">Nucleotide-binding</keyword>
<accession>A0A0N0U8S0</accession>